<dbReference type="Proteomes" id="UP000661918">
    <property type="component" value="Unassembled WGS sequence"/>
</dbReference>
<dbReference type="EMBL" id="BMOM01000046">
    <property type="protein sequence ID" value="GGM21025.1"/>
    <property type="molecule type" value="Genomic_DNA"/>
</dbReference>
<reference evidence="2" key="1">
    <citation type="journal article" date="2019" name="Int. J. Syst. Evol. Microbiol.">
        <title>The Global Catalogue of Microorganisms (GCM) 10K type strain sequencing project: providing services to taxonomists for standard genome sequencing and annotation.</title>
        <authorList>
            <consortium name="The Broad Institute Genomics Platform"/>
            <consortium name="The Broad Institute Genome Sequencing Center for Infectious Disease"/>
            <person name="Wu L."/>
            <person name="Ma J."/>
        </authorList>
    </citation>
    <scope>NUCLEOTIDE SEQUENCE [LARGE SCALE GENOMIC DNA]</scope>
    <source>
        <strain evidence="2">JCM 15443</strain>
    </source>
</reference>
<comment type="caution">
    <text evidence="1">The sequence shown here is derived from an EMBL/GenBank/DDBJ whole genome shotgun (WGS) entry which is preliminary data.</text>
</comment>
<evidence type="ECO:0000313" key="2">
    <source>
        <dbReference type="Proteomes" id="UP000661918"/>
    </source>
</evidence>
<evidence type="ECO:0000313" key="1">
    <source>
        <dbReference type="EMBL" id="GGM21025.1"/>
    </source>
</evidence>
<organism evidence="1 2">
    <name type="scientific">Deinococcus aerophilus</name>
    <dbReference type="NCBI Taxonomy" id="522488"/>
    <lineage>
        <taxon>Bacteria</taxon>
        <taxon>Thermotogati</taxon>
        <taxon>Deinococcota</taxon>
        <taxon>Deinococci</taxon>
        <taxon>Deinococcales</taxon>
        <taxon>Deinococcaceae</taxon>
        <taxon>Deinococcus</taxon>
    </lineage>
</organism>
<name>A0ABQ2GZB0_9DEIO</name>
<sequence>MGYTPLGVREAEVLLTSSGQQVRLLDPRPVAALATWDWVTQNDQGFGLSPRPLTEVLPAPKT</sequence>
<gene>
    <name evidence="1" type="ORF">GCM10010841_31240</name>
</gene>
<accession>A0ABQ2GZB0</accession>
<keyword evidence="2" id="KW-1185">Reference proteome</keyword>
<protein>
    <submittedName>
        <fullName evidence="1">Uncharacterized protein</fullName>
    </submittedName>
</protein>
<proteinExistence type="predicted"/>